<dbReference type="InterPro" id="IPR012296">
    <property type="entry name" value="Nuclease_put_TT1808"/>
</dbReference>
<proteinExistence type="predicted"/>
<dbReference type="OrthoDB" id="463786at2"/>
<reference evidence="3 4" key="1">
    <citation type="submission" date="2016-10" db="EMBL/GenBank/DDBJ databases">
        <title>Description of Gloeomargarita lithophora gen. nov., sp. nov., a thylakoid-bearing basal-branching cyanobacterium with intracellular carbonates, and proposal for Gloeomargaritales ord. nov.</title>
        <authorList>
            <person name="Moreira D."/>
            <person name="Tavera R."/>
            <person name="Benzerara K."/>
            <person name="Skouri-Panet F."/>
            <person name="Couradeau E."/>
            <person name="Gerard E."/>
            <person name="Loussert C."/>
            <person name="Novelo E."/>
            <person name="Zivanovic Y."/>
            <person name="Lopez-Garcia P."/>
        </authorList>
    </citation>
    <scope>NUCLEOTIDE SEQUENCE [LARGE SCALE GENOMIC DNA]</scope>
    <source>
        <strain evidence="3 4">D10</strain>
    </source>
</reference>
<accession>A0A1J0ADH7</accession>
<evidence type="ECO:0000313" key="4">
    <source>
        <dbReference type="Proteomes" id="UP000180235"/>
    </source>
</evidence>
<dbReference type="PANTHER" id="PTHR33352">
    <property type="entry name" value="SLR1095 PROTEIN"/>
    <property type="match status" value="1"/>
</dbReference>
<name>A0A1J0ADH7_9CYAN</name>
<dbReference type="PANTHER" id="PTHR33352:SF2">
    <property type="entry name" value="SLL0995 PROTEIN"/>
    <property type="match status" value="1"/>
</dbReference>
<dbReference type="Pfam" id="PF05685">
    <property type="entry name" value="Uma2"/>
    <property type="match status" value="1"/>
</dbReference>
<dbReference type="KEGG" id="glt:GlitD10_1664"/>
<keyword evidence="1" id="KW-0175">Coiled coil</keyword>
<dbReference type="Proteomes" id="UP000180235">
    <property type="component" value="Chromosome"/>
</dbReference>
<dbReference type="RefSeq" id="WP_071454498.1">
    <property type="nucleotide sequence ID" value="NZ_CP017675.1"/>
</dbReference>
<evidence type="ECO:0000313" key="3">
    <source>
        <dbReference type="EMBL" id="APB33989.1"/>
    </source>
</evidence>
<dbReference type="CDD" id="cd06260">
    <property type="entry name" value="DUF820-like"/>
    <property type="match status" value="1"/>
</dbReference>
<dbReference type="InterPro" id="IPR011335">
    <property type="entry name" value="Restrct_endonuc-II-like"/>
</dbReference>
<dbReference type="InterPro" id="IPR008538">
    <property type="entry name" value="Uma2"/>
</dbReference>
<dbReference type="AlphaFoldDB" id="A0A1J0ADH7"/>
<feature type="domain" description="Putative restriction endonuclease" evidence="2">
    <location>
        <begin position="14"/>
        <end position="151"/>
    </location>
</feature>
<evidence type="ECO:0000259" key="2">
    <source>
        <dbReference type="Pfam" id="PF05685"/>
    </source>
</evidence>
<feature type="coiled-coil region" evidence="1">
    <location>
        <begin position="175"/>
        <end position="248"/>
    </location>
</feature>
<evidence type="ECO:0000256" key="1">
    <source>
        <dbReference type="SAM" id="Coils"/>
    </source>
</evidence>
<dbReference type="STRING" id="1188229.GlitD10_1664"/>
<keyword evidence="4" id="KW-1185">Reference proteome</keyword>
<sequence length="256" mass="29627">MTLTGTRSVIYPDSDGEPLAETQTHVWVILSLLSMLSQYLGERAVVFADQFFYYIEGNARARVAPDVMVVFGIEPGMRRSYKLWEEGEIPGIILEITSEGTRETDWGFKKRLYEQIGIREYWLFDPLGEWIEGQLRGYRLNEDGVYRAITNPVSEVLGLRLEAGMGRLDLYRLDNGEKLLTLDELAQELAQTEQDLFQKEQVLEQTQQELLQKEQTLEQKEQTLAQTQEQLNQERQRAERLAAYLRSQGMNPDEIV</sequence>
<dbReference type="Gene3D" id="3.90.1570.10">
    <property type="entry name" value="tt1808, chain A"/>
    <property type="match status" value="1"/>
</dbReference>
<gene>
    <name evidence="3" type="ORF">GlitD10_1664</name>
</gene>
<organism evidence="3 4">
    <name type="scientific">Gloeomargarita lithophora Alchichica-D10</name>
    <dbReference type="NCBI Taxonomy" id="1188229"/>
    <lineage>
        <taxon>Bacteria</taxon>
        <taxon>Bacillati</taxon>
        <taxon>Cyanobacteriota</taxon>
        <taxon>Cyanophyceae</taxon>
        <taxon>Gloeomargaritales</taxon>
        <taxon>Gloeomargaritaceae</taxon>
        <taxon>Gloeomargarita</taxon>
    </lineage>
</organism>
<dbReference type="SUPFAM" id="SSF52980">
    <property type="entry name" value="Restriction endonuclease-like"/>
    <property type="match status" value="1"/>
</dbReference>
<dbReference type="EMBL" id="CP017675">
    <property type="protein sequence ID" value="APB33989.1"/>
    <property type="molecule type" value="Genomic_DNA"/>
</dbReference>
<protein>
    <submittedName>
        <fullName evidence="3">Uncharacterized protein conserved in cyanobacteria</fullName>
    </submittedName>
</protein>